<comment type="caution">
    <text evidence="2">The sequence shown here is derived from an EMBL/GenBank/DDBJ whole genome shotgun (WGS) entry which is preliminary data.</text>
</comment>
<dbReference type="Proteomes" id="UP000256869">
    <property type="component" value="Unassembled WGS sequence"/>
</dbReference>
<dbReference type="OrthoDB" id="2679082at2"/>
<keyword evidence="3" id="KW-1185">Reference proteome</keyword>
<dbReference type="EMBL" id="QRDY01000021">
    <property type="protein sequence ID" value="RED54782.1"/>
    <property type="molecule type" value="Genomic_DNA"/>
</dbReference>
<organism evidence="2 3">
    <name type="scientific">Cohnella lupini</name>
    <dbReference type="NCBI Taxonomy" id="1294267"/>
    <lineage>
        <taxon>Bacteria</taxon>
        <taxon>Bacillati</taxon>
        <taxon>Bacillota</taxon>
        <taxon>Bacilli</taxon>
        <taxon>Bacillales</taxon>
        <taxon>Paenibacillaceae</taxon>
        <taxon>Cohnella</taxon>
    </lineage>
</organism>
<keyword evidence="1" id="KW-0812">Transmembrane</keyword>
<name>A0A3D9HZ40_9BACL</name>
<proteinExistence type="predicted"/>
<reference evidence="2 3" key="1">
    <citation type="submission" date="2018-07" db="EMBL/GenBank/DDBJ databases">
        <title>Genomic Encyclopedia of Type Strains, Phase III (KMG-III): the genomes of soil and plant-associated and newly described type strains.</title>
        <authorList>
            <person name="Whitman W."/>
        </authorList>
    </citation>
    <scope>NUCLEOTIDE SEQUENCE [LARGE SCALE GENOMIC DNA]</scope>
    <source>
        <strain evidence="2 3">CECT 8236</strain>
    </source>
</reference>
<dbReference type="RefSeq" id="WP_115995145.1">
    <property type="nucleotide sequence ID" value="NZ_QRDY01000021.1"/>
</dbReference>
<gene>
    <name evidence="2" type="ORF">DFP95_12138</name>
</gene>
<evidence type="ECO:0008006" key="4">
    <source>
        <dbReference type="Google" id="ProtNLM"/>
    </source>
</evidence>
<dbReference type="AlphaFoldDB" id="A0A3D9HZ40"/>
<evidence type="ECO:0000313" key="3">
    <source>
        <dbReference type="Proteomes" id="UP000256869"/>
    </source>
</evidence>
<protein>
    <recommendedName>
        <fullName evidence="4">DUF4760 domain-containing protein</fullName>
    </recommendedName>
</protein>
<keyword evidence="1" id="KW-1133">Transmembrane helix</keyword>
<evidence type="ECO:0000256" key="1">
    <source>
        <dbReference type="SAM" id="Phobius"/>
    </source>
</evidence>
<keyword evidence="1" id="KW-0472">Membrane</keyword>
<feature type="transmembrane region" description="Helical" evidence="1">
    <location>
        <begin position="14"/>
        <end position="37"/>
    </location>
</feature>
<evidence type="ECO:0000313" key="2">
    <source>
        <dbReference type="EMBL" id="RED54782.1"/>
    </source>
</evidence>
<accession>A0A3D9HZ40</accession>
<sequence>MVDWIDKARPYLEALYFVASIGLAASLFIGMQQIKLVKKDMIDRSRRSAAEKSLEYLDRYATRILPAMQEYNKKFKAEVPNPIDTSAYYNDDFNYPLDLLEKSLIAEFIVKQNCGISQLLNELESFSVAINEGVVVDEIMFTPISRTLCNFIKEEHLYFSVIRNIGSPFKNLIDLYFRWSERIEVNNLELQKMEVENKIRQKGNRHKSRPPIGTEG</sequence>